<evidence type="ECO:0000313" key="3">
    <source>
        <dbReference type="EMBL" id="KFD60499.1"/>
    </source>
</evidence>
<proteinExistence type="predicted"/>
<dbReference type="Proteomes" id="UP000030764">
    <property type="component" value="Unassembled WGS sequence"/>
</dbReference>
<dbReference type="EMBL" id="KL363265">
    <property type="protein sequence ID" value="KFD49728.1"/>
    <property type="molecule type" value="Genomic_DNA"/>
</dbReference>
<dbReference type="AlphaFoldDB" id="A0A085LXN2"/>
<accession>A0A085LXN2</accession>
<dbReference type="EMBL" id="KL367664">
    <property type="protein sequence ID" value="KFD60499.1"/>
    <property type="molecule type" value="Genomic_DNA"/>
</dbReference>
<reference evidence="2 4" key="1">
    <citation type="journal article" date="2014" name="Nat. Genet.">
        <title>Genome and transcriptome of the porcine whipworm Trichuris suis.</title>
        <authorList>
            <person name="Jex A.R."/>
            <person name="Nejsum P."/>
            <person name="Schwarz E.M."/>
            <person name="Hu L."/>
            <person name="Young N.D."/>
            <person name="Hall R.S."/>
            <person name="Korhonen P.K."/>
            <person name="Liao S."/>
            <person name="Thamsborg S."/>
            <person name="Xia J."/>
            <person name="Xu P."/>
            <person name="Wang S."/>
            <person name="Scheerlinck J.P."/>
            <person name="Hofmann A."/>
            <person name="Sternberg P.W."/>
            <person name="Wang J."/>
            <person name="Gasser R.B."/>
        </authorList>
    </citation>
    <scope>NUCLEOTIDE SEQUENCE [LARGE SCALE GENOMIC DNA]</scope>
    <source>
        <strain evidence="3">DCEP-RM93F</strain>
        <strain evidence="2">DCEP-RM93M</strain>
    </source>
</reference>
<evidence type="ECO:0000313" key="4">
    <source>
        <dbReference type="Proteomes" id="UP000030764"/>
    </source>
</evidence>
<keyword evidence="4" id="KW-1185">Reference proteome</keyword>
<dbReference type="EMBL" id="KL363265">
    <property type="protein sequence ID" value="KFD49726.1"/>
    <property type="molecule type" value="Genomic_DNA"/>
</dbReference>
<evidence type="ECO:0000313" key="2">
    <source>
        <dbReference type="EMBL" id="KFD49728.1"/>
    </source>
</evidence>
<dbReference type="Proteomes" id="UP000030758">
    <property type="component" value="Unassembled WGS sequence"/>
</dbReference>
<evidence type="ECO:0000313" key="1">
    <source>
        <dbReference type="EMBL" id="KFD49726.1"/>
    </source>
</evidence>
<gene>
    <name evidence="1" type="ORF">M513_09423</name>
    <name evidence="2" type="ORF">M513_09425</name>
    <name evidence="3" type="ORF">M514_27335</name>
</gene>
<protein>
    <submittedName>
        <fullName evidence="2">Uncharacterized protein</fullName>
    </submittedName>
</protein>
<name>A0A085LXN2_9BILA</name>
<organism evidence="2 4">
    <name type="scientific">Trichuris suis</name>
    <name type="common">pig whipworm</name>
    <dbReference type="NCBI Taxonomy" id="68888"/>
    <lineage>
        <taxon>Eukaryota</taxon>
        <taxon>Metazoa</taxon>
        <taxon>Ecdysozoa</taxon>
        <taxon>Nematoda</taxon>
        <taxon>Enoplea</taxon>
        <taxon>Dorylaimia</taxon>
        <taxon>Trichinellida</taxon>
        <taxon>Trichuridae</taxon>
        <taxon>Trichuris</taxon>
    </lineage>
</organism>
<sequence>MTTQGHYRRFTAWEGVISTRERIGHQVLVVYTAAFGLVQVAGYGIRGANVECARQCVPGGGPGKDWGFRGSLGA</sequence>